<dbReference type="EMBL" id="LK033943">
    <property type="protein sequence ID" value="CDY60996.1"/>
    <property type="molecule type" value="Genomic_DNA"/>
</dbReference>
<dbReference type="SUPFAM" id="SSF52047">
    <property type="entry name" value="RNI-like"/>
    <property type="match status" value="1"/>
</dbReference>
<dbReference type="CDD" id="cd22159">
    <property type="entry name" value="F-box_AtTIR1-like"/>
    <property type="match status" value="1"/>
</dbReference>
<dbReference type="OMA" id="QHITMAL"/>
<dbReference type="InterPro" id="IPR041567">
    <property type="entry name" value="COI1_F-box"/>
</dbReference>
<dbReference type="Gene3D" id="1.20.1280.50">
    <property type="match status" value="1"/>
</dbReference>
<dbReference type="PANTHER" id="PTHR16134:SF103">
    <property type="entry name" value="GENOME ASSEMBLY, CHROMOSOME: A04"/>
    <property type="match status" value="1"/>
</dbReference>
<dbReference type="Proteomes" id="UP001295469">
    <property type="component" value="Chromosome A03"/>
</dbReference>
<dbReference type="GO" id="GO:0031146">
    <property type="term" value="P:SCF-dependent proteasomal ubiquitin-dependent protein catabolic process"/>
    <property type="evidence" value="ECO:0000318"/>
    <property type="project" value="GO_Central"/>
</dbReference>
<reference evidence="5" key="2">
    <citation type="submission" date="2014-06" db="EMBL/GenBank/DDBJ databases">
        <authorList>
            <person name="Genoscope - CEA"/>
        </authorList>
    </citation>
    <scope>NUCLEOTIDE SEQUENCE</scope>
</reference>
<dbReference type="InterPro" id="IPR041101">
    <property type="entry name" value="Transp_inhibit"/>
</dbReference>
<evidence type="ECO:0000259" key="3">
    <source>
        <dbReference type="Pfam" id="PF18791"/>
    </source>
</evidence>
<dbReference type="Gramene" id="CDY60996">
    <property type="protein sequence ID" value="CDY60996"/>
    <property type="gene ID" value="GSBRNA2T00030384001"/>
</dbReference>
<reference evidence="4" key="3">
    <citation type="submission" date="2021-01" db="EMBL/GenBank/DDBJ databases">
        <authorList>
            <consortium name="Genoscope - CEA"/>
            <person name="William W."/>
        </authorList>
    </citation>
    <scope>NUCLEOTIDE SEQUENCE</scope>
</reference>
<evidence type="ECO:0000313" key="4">
    <source>
        <dbReference type="EMBL" id="CAF2123451.1"/>
    </source>
</evidence>
<dbReference type="PaxDb" id="3708-A0A078J7G3"/>
<gene>
    <name evidence="5" type="primary">BnaA03g56600D</name>
    <name evidence="4" type="ORF">DARMORV10_A03P22370.1</name>
    <name evidence="5" type="ORF">GSBRNA2T00030384001</name>
</gene>
<dbReference type="Pfam" id="PF18791">
    <property type="entry name" value="Transp_inhibit"/>
    <property type="match status" value="1"/>
</dbReference>
<dbReference type="Proteomes" id="UP000028999">
    <property type="component" value="Unassembled WGS sequence"/>
</dbReference>
<evidence type="ECO:0000313" key="6">
    <source>
        <dbReference type="Proteomes" id="UP000028999"/>
    </source>
</evidence>
<name>A0A078J7G3_BRANA</name>
<evidence type="ECO:0000313" key="5">
    <source>
        <dbReference type="EMBL" id="CDY60996.1"/>
    </source>
</evidence>
<feature type="domain" description="COI1 F-box" evidence="2">
    <location>
        <begin position="128"/>
        <end position="166"/>
    </location>
</feature>
<dbReference type="STRING" id="3708.A0A078J7G3"/>
<dbReference type="FunFam" id="1.20.1280.50:FF:000054">
    <property type="entry name" value="Coronatine-insensitive protein 1"/>
    <property type="match status" value="1"/>
</dbReference>
<dbReference type="GO" id="GO:0019005">
    <property type="term" value="C:SCF ubiquitin ligase complex"/>
    <property type="evidence" value="ECO:0000318"/>
    <property type="project" value="GO_Central"/>
</dbReference>
<dbReference type="PANTHER" id="PTHR16134">
    <property type="entry name" value="F-BOX/TPR REPEAT PROTEIN POF3"/>
    <property type="match status" value="1"/>
</dbReference>
<dbReference type="Pfam" id="PF18511">
    <property type="entry name" value="F-box_5"/>
    <property type="match status" value="1"/>
</dbReference>
<feature type="chain" id="PRO_5040561119" evidence="1">
    <location>
        <begin position="18"/>
        <end position="703"/>
    </location>
</feature>
<dbReference type="InterPro" id="IPR032675">
    <property type="entry name" value="LRR_dom_sf"/>
</dbReference>
<keyword evidence="1" id="KW-0732">Signal</keyword>
<protein>
    <submittedName>
        <fullName evidence="4">(rape) hypothetical protein</fullName>
    </submittedName>
    <submittedName>
        <fullName evidence="5">BnaA03g56600D protein</fullName>
    </submittedName>
</protein>
<accession>A0A078J7G3</accession>
<proteinExistence type="predicted"/>
<evidence type="ECO:0000256" key="1">
    <source>
        <dbReference type="SAM" id="SignalP"/>
    </source>
</evidence>
<evidence type="ECO:0000259" key="2">
    <source>
        <dbReference type="Pfam" id="PF18511"/>
    </source>
</evidence>
<dbReference type="FunFam" id="3.80.10.10:FF:000124">
    <property type="entry name" value="Coronatine-insensitive protein 1"/>
    <property type="match status" value="1"/>
</dbReference>
<reference evidence="5 6" key="1">
    <citation type="journal article" date="2014" name="Science">
        <title>Plant genetics. Early allopolyploid evolution in the post-Neolithic Brassica napus oilseed genome.</title>
        <authorList>
            <person name="Chalhoub B."/>
            <person name="Denoeud F."/>
            <person name="Liu S."/>
            <person name="Parkin I.A."/>
            <person name="Tang H."/>
            <person name="Wang X."/>
            <person name="Chiquet J."/>
            <person name="Belcram H."/>
            <person name="Tong C."/>
            <person name="Samans B."/>
            <person name="Correa M."/>
            <person name="Da Silva C."/>
            <person name="Just J."/>
            <person name="Falentin C."/>
            <person name="Koh C.S."/>
            <person name="Le Clainche I."/>
            <person name="Bernard M."/>
            <person name="Bento P."/>
            <person name="Noel B."/>
            <person name="Labadie K."/>
            <person name="Alberti A."/>
            <person name="Charles M."/>
            <person name="Arnaud D."/>
            <person name="Guo H."/>
            <person name="Daviaud C."/>
            <person name="Alamery S."/>
            <person name="Jabbari K."/>
            <person name="Zhao M."/>
            <person name="Edger P.P."/>
            <person name="Chelaifa H."/>
            <person name="Tack D."/>
            <person name="Lassalle G."/>
            <person name="Mestiri I."/>
            <person name="Schnel N."/>
            <person name="Le Paslier M.C."/>
            <person name="Fan G."/>
            <person name="Renault V."/>
            <person name="Bayer P.E."/>
            <person name="Golicz A.A."/>
            <person name="Manoli S."/>
            <person name="Lee T.H."/>
            <person name="Thi V.H."/>
            <person name="Chalabi S."/>
            <person name="Hu Q."/>
            <person name="Fan C."/>
            <person name="Tollenaere R."/>
            <person name="Lu Y."/>
            <person name="Battail C."/>
            <person name="Shen J."/>
            <person name="Sidebottom C.H."/>
            <person name="Wang X."/>
            <person name="Canaguier A."/>
            <person name="Chauveau A."/>
            <person name="Berard A."/>
            <person name="Deniot G."/>
            <person name="Guan M."/>
            <person name="Liu Z."/>
            <person name="Sun F."/>
            <person name="Lim Y.P."/>
            <person name="Lyons E."/>
            <person name="Town C.D."/>
            <person name="Bancroft I."/>
            <person name="Wang X."/>
            <person name="Meng J."/>
            <person name="Ma J."/>
            <person name="Pires J.C."/>
            <person name="King G.J."/>
            <person name="Brunel D."/>
            <person name="Delourme R."/>
            <person name="Renard M."/>
            <person name="Aury J.M."/>
            <person name="Adams K.L."/>
            <person name="Batley J."/>
            <person name="Snowdon R.J."/>
            <person name="Tost J."/>
            <person name="Edwards D."/>
            <person name="Zhou Y."/>
            <person name="Hua W."/>
            <person name="Sharpe A.G."/>
            <person name="Paterson A.H."/>
            <person name="Guan C."/>
            <person name="Wincker P."/>
        </authorList>
    </citation>
    <scope>NUCLEOTIDE SEQUENCE [LARGE SCALE GENOMIC DNA]</scope>
    <source>
        <strain evidence="6">cv. Darmor-bzh</strain>
    </source>
</reference>
<organism evidence="5 6">
    <name type="scientific">Brassica napus</name>
    <name type="common">Rape</name>
    <dbReference type="NCBI Taxonomy" id="3708"/>
    <lineage>
        <taxon>Eukaryota</taxon>
        <taxon>Viridiplantae</taxon>
        <taxon>Streptophyta</taxon>
        <taxon>Embryophyta</taxon>
        <taxon>Tracheophyta</taxon>
        <taxon>Spermatophyta</taxon>
        <taxon>Magnoliopsida</taxon>
        <taxon>eudicotyledons</taxon>
        <taxon>Gunneridae</taxon>
        <taxon>Pentapetalae</taxon>
        <taxon>rosids</taxon>
        <taxon>malvids</taxon>
        <taxon>Brassicales</taxon>
        <taxon>Brassicaceae</taxon>
        <taxon>Brassiceae</taxon>
        <taxon>Brassica</taxon>
    </lineage>
</organism>
<feature type="signal peptide" evidence="1">
    <location>
        <begin position="1"/>
        <end position="17"/>
    </location>
</feature>
<dbReference type="EMBL" id="HG994357">
    <property type="protein sequence ID" value="CAF2123451.1"/>
    <property type="molecule type" value="Genomic_DNA"/>
</dbReference>
<dbReference type="Gene3D" id="3.80.10.10">
    <property type="entry name" value="Ribonuclease Inhibitor"/>
    <property type="match status" value="1"/>
</dbReference>
<keyword evidence="6" id="KW-1185">Reference proteome</keyword>
<sequence length="703" mass="80348">MLQRIFWMFFFSFNMLTRYFIKTPPGYFCRLARCAAYATRLTKQTDSIASSPPSIYIKNNNYPLCPLDPKLLLLLSTLLIPSFTHTYATSSSSPHAPQIRVIEIDLIRFRFVTMEDPDIKKCRLSSVTVDDVIEQVMPYITDPKDRDSASLVCRRWFEIDSETREHVTMALCYTSTPDRLSRRFPNLRSIKLKGKPRAAMFNLIPENWGGFVTPWVNEIASSLRRLKSVHFRRMIVSDLDLDVLAKARLDELEALKLDKCSGFSTDGLFSIVKHCRKMKTLLMEESSFVEKDGNWLHELALHNTSLEVLNFYMTEFAKINAKDLESIARNCRSLVSVKIGDFEMLELVGFFKAATNLEEFCGGSLNEEIGRPEKYMNLTFPPKLCCLGLSYMGPNEMPILFPFAAQIRKLDLIYALLATEDHCTLIQKCPNLEVLETRNVIGDRGLEVLGQCCKKLKRLRIERGEDEQGMEDEEGLVSQRGLVALAQGCQELEYMAVYVSDITNESLESIGTYLKNLCDFRLVLLDQEERITDLPLDNGVRSLLIGCKKLRRFAFYLRQSGLTDVGLSYIGQYSPNVRWMLLGYVGESDEGLMEFSRGCPKLQKLEMRGCCFSERAIAAAVLKIPSLRYLWVQGYRASTTGQDLRLMSRPYWNIELIPARKVPEVNQLGEVREMEHPAHILAYYSLAGERTDCPPTVKVLREA</sequence>
<dbReference type="AlphaFoldDB" id="A0A078J7G3"/>
<feature type="domain" description="Transport inhibitor response 1" evidence="3">
    <location>
        <begin position="185"/>
        <end position="231"/>
    </location>
</feature>